<dbReference type="InterPro" id="IPR003029">
    <property type="entry name" value="S1_domain"/>
</dbReference>
<protein>
    <submittedName>
        <fullName evidence="3">S1 RNA-binding domain-containing protein</fullName>
    </submittedName>
</protein>
<dbReference type="CDD" id="cd05692">
    <property type="entry name" value="S1_RPS1_repeat_hs4"/>
    <property type="match status" value="1"/>
</dbReference>
<feature type="compositionally biased region" description="Basic and acidic residues" evidence="1">
    <location>
        <begin position="74"/>
        <end position="108"/>
    </location>
</feature>
<evidence type="ECO:0000259" key="2">
    <source>
        <dbReference type="PROSITE" id="PS50126"/>
    </source>
</evidence>
<evidence type="ECO:0000313" key="4">
    <source>
        <dbReference type="Proteomes" id="UP001056500"/>
    </source>
</evidence>
<dbReference type="PROSITE" id="PS50126">
    <property type="entry name" value="S1"/>
    <property type="match status" value="1"/>
</dbReference>
<reference evidence="3" key="1">
    <citation type="submission" date="2022-06" db="EMBL/GenBank/DDBJ databases">
        <title>Genome sequencing of Brevibacillus sp. BB3-R1.</title>
        <authorList>
            <person name="Heo J."/>
            <person name="Lee D."/>
            <person name="Won M."/>
            <person name="Han B.-H."/>
            <person name="Hong S.-B."/>
            <person name="Kwon S.-W."/>
        </authorList>
    </citation>
    <scope>NUCLEOTIDE SEQUENCE</scope>
    <source>
        <strain evidence="3">BB3-R1</strain>
    </source>
</reference>
<dbReference type="RefSeq" id="WP_251873004.1">
    <property type="nucleotide sequence ID" value="NZ_CP098755.1"/>
</dbReference>
<dbReference type="Gene3D" id="2.40.50.140">
    <property type="entry name" value="Nucleic acid-binding proteins"/>
    <property type="match status" value="1"/>
</dbReference>
<keyword evidence="4" id="KW-1185">Reference proteome</keyword>
<dbReference type="EMBL" id="CP098755">
    <property type="protein sequence ID" value="USG65920.1"/>
    <property type="molecule type" value="Genomic_DNA"/>
</dbReference>
<dbReference type="PANTHER" id="PTHR10724">
    <property type="entry name" value="30S RIBOSOMAL PROTEIN S1"/>
    <property type="match status" value="1"/>
</dbReference>
<feature type="region of interest" description="Disordered" evidence="1">
    <location>
        <begin position="73"/>
        <end position="121"/>
    </location>
</feature>
<dbReference type="InterPro" id="IPR050437">
    <property type="entry name" value="Ribos_protein_bS1-like"/>
</dbReference>
<dbReference type="Proteomes" id="UP001056500">
    <property type="component" value="Chromosome"/>
</dbReference>
<feature type="domain" description="S1 motif" evidence="2">
    <location>
        <begin position="6"/>
        <end position="73"/>
    </location>
</feature>
<dbReference type="SUPFAM" id="SSF50249">
    <property type="entry name" value="Nucleic acid-binding proteins"/>
    <property type="match status" value="1"/>
</dbReference>
<dbReference type="SMART" id="SM00316">
    <property type="entry name" value="S1"/>
    <property type="match status" value="1"/>
</dbReference>
<evidence type="ECO:0000313" key="3">
    <source>
        <dbReference type="EMBL" id="USG65920.1"/>
    </source>
</evidence>
<accession>A0ABY4WJ84</accession>
<name>A0ABY4WJ84_9BACL</name>
<dbReference type="InterPro" id="IPR012340">
    <property type="entry name" value="NA-bd_OB-fold"/>
</dbReference>
<sequence length="121" mass="13772">MGVEVGSKLEGKVTGITKFGAFVELPGGETGLVHISEIAPTYVKDIHEHLKLGDKVIVKVLNIRDGKIGLSIKKAQEKERPPRQHRERTEGFEEKLNRFIKESEDRQTSLRKKRDKRGRSR</sequence>
<gene>
    <name evidence="3" type="ORF">NDK47_00755</name>
</gene>
<dbReference type="Pfam" id="PF00575">
    <property type="entry name" value="S1"/>
    <property type="match status" value="1"/>
</dbReference>
<organism evidence="3 4">
    <name type="scientific">Brevibacillus ruminantium</name>
    <dbReference type="NCBI Taxonomy" id="2950604"/>
    <lineage>
        <taxon>Bacteria</taxon>
        <taxon>Bacillati</taxon>
        <taxon>Bacillota</taxon>
        <taxon>Bacilli</taxon>
        <taxon>Bacillales</taxon>
        <taxon>Paenibacillaceae</taxon>
        <taxon>Brevibacillus</taxon>
    </lineage>
</organism>
<evidence type="ECO:0000256" key="1">
    <source>
        <dbReference type="SAM" id="MobiDB-lite"/>
    </source>
</evidence>
<feature type="compositionally biased region" description="Basic residues" evidence="1">
    <location>
        <begin position="109"/>
        <end position="121"/>
    </location>
</feature>
<proteinExistence type="predicted"/>